<dbReference type="Gene3D" id="1.10.10.10">
    <property type="entry name" value="Winged helix-like DNA-binding domain superfamily/Winged helix DNA-binding domain"/>
    <property type="match status" value="1"/>
</dbReference>
<protein>
    <submittedName>
        <fullName evidence="8">PLP-dependent aminotransferase family protein</fullName>
    </submittedName>
</protein>
<keyword evidence="9" id="KW-1185">Reference proteome</keyword>
<keyword evidence="5" id="KW-0804">Transcription</keyword>
<dbReference type="PROSITE" id="PS50949">
    <property type="entry name" value="HTH_GNTR"/>
    <property type="match status" value="1"/>
</dbReference>
<dbReference type="Pfam" id="PF00392">
    <property type="entry name" value="GntR"/>
    <property type="match status" value="1"/>
</dbReference>
<dbReference type="CDD" id="cd07377">
    <property type="entry name" value="WHTH_GntR"/>
    <property type="match status" value="1"/>
</dbReference>
<dbReference type="SUPFAM" id="SSF46785">
    <property type="entry name" value="Winged helix' DNA-binding domain"/>
    <property type="match status" value="1"/>
</dbReference>
<dbReference type="GO" id="GO:0008483">
    <property type="term" value="F:transaminase activity"/>
    <property type="evidence" value="ECO:0007669"/>
    <property type="project" value="UniProtKB-KW"/>
</dbReference>
<evidence type="ECO:0000256" key="4">
    <source>
        <dbReference type="ARBA" id="ARBA00023125"/>
    </source>
</evidence>
<dbReference type="PRINTS" id="PR00035">
    <property type="entry name" value="HTHGNTR"/>
</dbReference>
<keyword evidence="8" id="KW-0032">Aminotransferase</keyword>
<dbReference type="InterPro" id="IPR000524">
    <property type="entry name" value="Tscrpt_reg_HTH_GntR"/>
</dbReference>
<evidence type="ECO:0000256" key="3">
    <source>
        <dbReference type="ARBA" id="ARBA00023015"/>
    </source>
</evidence>
<evidence type="ECO:0000313" key="9">
    <source>
        <dbReference type="Proteomes" id="UP001567350"/>
    </source>
</evidence>
<dbReference type="InterPro" id="IPR004839">
    <property type="entry name" value="Aminotransferase_I/II_large"/>
</dbReference>
<feature type="compositionally biased region" description="Polar residues" evidence="6">
    <location>
        <begin position="1"/>
        <end position="10"/>
    </location>
</feature>
<evidence type="ECO:0000256" key="5">
    <source>
        <dbReference type="ARBA" id="ARBA00023163"/>
    </source>
</evidence>
<evidence type="ECO:0000256" key="1">
    <source>
        <dbReference type="ARBA" id="ARBA00005384"/>
    </source>
</evidence>
<dbReference type="InterPro" id="IPR015421">
    <property type="entry name" value="PyrdxlP-dep_Trfase_major"/>
</dbReference>
<dbReference type="SUPFAM" id="SSF53383">
    <property type="entry name" value="PLP-dependent transferases"/>
    <property type="match status" value="1"/>
</dbReference>
<keyword evidence="3" id="KW-0805">Transcription regulation</keyword>
<keyword evidence="8" id="KW-0808">Transferase</keyword>
<dbReference type="InterPro" id="IPR036390">
    <property type="entry name" value="WH_DNA-bd_sf"/>
</dbReference>
<dbReference type="SMART" id="SM00345">
    <property type="entry name" value="HTH_GNTR"/>
    <property type="match status" value="1"/>
</dbReference>
<organism evidence="8 9">
    <name type="scientific">Comamonas jiangduensis</name>
    <dbReference type="NCBI Taxonomy" id="1194168"/>
    <lineage>
        <taxon>Bacteria</taxon>
        <taxon>Pseudomonadati</taxon>
        <taxon>Pseudomonadota</taxon>
        <taxon>Betaproteobacteria</taxon>
        <taxon>Burkholderiales</taxon>
        <taxon>Comamonadaceae</taxon>
        <taxon>Comamonas</taxon>
    </lineage>
</organism>
<keyword evidence="4" id="KW-0238">DNA-binding</keyword>
<dbReference type="InterPro" id="IPR051446">
    <property type="entry name" value="HTH_trans_reg/aminotransferase"/>
</dbReference>
<sequence>MAPNTQTVASNALGWQPQRTPGMPPLVDQLVHHCQQLLQSHSLRAGTRLPSVRQLADSSGVSRDTVVQAYDRLVAQGGIHSRPGAGFYVSTQRIPHKGSSPKNLQAPSLAPDAAFDTPFLLRSIFRQHDGVHFDGSTGMLPASWMDHDMLNAAVRAVGRSAGMQLLSYGAPQGYAPLRQQLSAYLLTQGLAVDPEQELMTVTGVTQGMDLVLRSMLRPGDAVLVEDPAWFLVFGLLRSLGVRVVPVPRLRDGPDIQALEQLAQAHQPKLFITNSVVHNPTGFGLSLPVAYDLLRLAEQHNFLILEDDTYADFVVQPTRLATLDRLRRVLLIGGFSKTLAGSLRVGYIAASPARIQSLTDAKLLSGLTSPELGERVVHRILADGHYRKHVQRLRERLDETRHRCLKLVEHMGLVVHQEPLAGMFAWVDTLHQDTEVLARKAAAQGVLLAPGVLFSAHQQASTMLRLPVAMADDASSLRTLQALL</sequence>
<accession>A0ABV4IDV2</accession>
<dbReference type="CDD" id="cd00609">
    <property type="entry name" value="AAT_like"/>
    <property type="match status" value="1"/>
</dbReference>
<proteinExistence type="inferred from homology"/>
<dbReference type="Gene3D" id="3.40.640.10">
    <property type="entry name" value="Type I PLP-dependent aspartate aminotransferase-like (Major domain)"/>
    <property type="match status" value="1"/>
</dbReference>
<dbReference type="InterPro" id="IPR015424">
    <property type="entry name" value="PyrdxlP-dep_Trfase"/>
</dbReference>
<dbReference type="Proteomes" id="UP001567350">
    <property type="component" value="Unassembled WGS sequence"/>
</dbReference>
<dbReference type="InterPro" id="IPR036388">
    <property type="entry name" value="WH-like_DNA-bd_sf"/>
</dbReference>
<dbReference type="PANTHER" id="PTHR46577:SF2">
    <property type="entry name" value="TRANSCRIPTIONAL REGULATORY PROTEIN"/>
    <property type="match status" value="1"/>
</dbReference>
<evidence type="ECO:0000313" key="8">
    <source>
        <dbReference type="EMBL" id="MEZ2740016.1"/>
    </source>
</evidence>
<gene>
    <name evidence="8" type="ORF">ACBP88_11265</name>
</gene>
<feature type="domain" description="HTH gntR-type" evidence="7">
    <location>
        <begin position="24"/>
        <end position="92"/>
    </location>
</feature>
<dbReference type="Pfam" id="PF00155">
    <property type="entry name" value="Aminotran_1_2"/>
    <property type="match status" value="1"/>
</dbReference>
<keyword evidence="2" id="KW-0663">Pyridoxal phosphate</keyword>
<reference evidence="8 9" key="1">
    <citation type="submission" date="2024-08" db="EMBL/GenBank/DDBJ databases">
        <authorList>
            <person name="Feng Z."/>
            <person name="Ronholm J."/>
        </authorList>
    </citation>
    <scope>NUCLEOTIDE SEQUENCE [LARGE SCALE GENOMIC DNA]</scope>
    <source>
        <strain evidence="8 9">4-AB0-8</strain>
    </source>
</reference>
<name>A0ABV4IDV2_9BURK</name>
<evidence type="ECO:0000256" key="6">
    <source>
        <dbReference type="SAM" id="MobiDB-lite"/>
    </source>
</evidence>
<evidence type="ECO:0000256" key="2">
    <source>
        <dbReference type="ARBA" id="ARBA00022898"/>
    </source>
</evidence>
<dbReference type="PANTHER" id="PTHR46577">
    <property type="entry name" value="HTH-TYPE TRANSCRIPTIONAL REGULATORY PROTEIN GABR"/>
    <property type="match status" value="1"/>
</dbReference>
<comment type="similarity">
    <text evidence="1">In the C-terminal section; belongs to the class-I pyridoxal-phosphate-dependent aminotransferase family.</text>
</comment>
<dbReference type="RefSeq" id="WP_313604989.1">
    <property type="nucleotide sequence ID" value="NZ_DAMCKS010000013.1"/>
</dbReference>
<evidence type="ECO:0000259" key="7">
    <source>
        <dbReference type="PROSITE" id="PS50949"/>
    </source>
</evidence>
<comment type="caution">
    <text evidence="8">The sequence shown here is derived from an EMBL/GenBank/DDBJ whole genome shotgun (WGS) entry which is preliminary data.</text>
</comment>
<dbReference type="EMBL" id="JBGJLR010000012">
    <property type="protein sequence ID" value="MEZ2740016.1"/>
    <property type="molecule type" value="Genomic_DNA"/>
</dbReference>
<feature type="region of interest" description="Disordered" evidence="6">
    <location>
        <begin position="1"/>
        <end position="20"/>
    </location>
</feature>